<dbReference type="PANTHER" id="PTHR11098:SF1">
    <property type="entry name" value="NICOTINATE PHOSPHORIBOSYLTRANSFERASE"/>
    <property type="match status" value="1"/>
</dbReference>
<dbReference type="RefSeq" id="XP_013759047.1">
    <property type="nucleotide sequence ID" value="XM_013903593.1"/>
</dbReference>
<evidence type="ECO:0000259" key="13">
    <source>
        <dbReference type="Pfam" id="PF17956"/>
    </source>
</evidence>
<keyword evidence="7 10" id="KW-0808">Transferase</keyword>
<dbReference type="InterPro" id="IPR036068">
    <property type="entry name" value="Nicotinate_pribotase-like_C"/>
</dbReference>
<evidence type="ECO:0000256" key="7">
    <source>
        <dbReference type="ARBA" id="ARBA00022679"/>
    </source>
</evidence>
<dbReference type="SUPFAM" id="SSF51690">
    <property type="entry name" value="Nicotinate/Quinolinate PRTase C-terminal domain-like"/>
    <property type="match status" value="1"/>
</dbReference>
<dbReference type="GO" id="GO:0005829">
    <property type="term" value="C:cytosol"/>
    <property type="evidence" value="ECO:0007669"/>
    <property type="project" value="TreeGrafter"/>
</dbReference>
<dbReference type="GO" id="GO:0004516">
    <property type="term" value="F:nicotinate phosphoribosyltransferase activity"/>
    <property type="evidence" value="ECO:0007669"/>
    <property type="project" value="UniProtKB-UniRule"/>
</dbReference>
<evidence type="ECO:0000259" key="11">
    <source>
        <dbReference type="Pfam" id="PF04095"/>
    </source>
</evidence>
<dbReference type="Gene3D" id="3.20.140.10">
    <property type="entry name" value="nicotinate phosphoribosyltransferase"/>
    <property type="match status" value="2"/>
</dbReference>
<dbReference type="UniPathway" id="UPA00253">
    <property type="reaction ID" value="UER00457"/>
</dbReference>
<dbReference type="InterPro" id="IPR041525">
    <property type="entry name" value="N/Namide_PRibTrfase"/>
</dbReference>
<comment type="function">
    <text evidence="8">Catalyzes the first step in the biosynthesis of NAD from nicotinic acid, the ATP-dependent synthesis of beta-nicotinate D-ribonucleotide from nicotinate and 5-phospho-D-ribose 1-phosphate. Helps prevent cellular oxidative stress via its role in NAD biosynthesis.</text>
</comment>
<accession>A0A0L0D6M7</accession>
<reference evidence="14 15" key="1">
    <citation type="submission" date="2010-05" db="EMBL/GenBank/DDBJ databases">
        <title>The Genome Sequence of Thecamonas trahens ATCC 50062.</title>
        <authorList>
            <consortium name="The Broad Institute Genome Sequencing Platform"/>
            <person name="Russ C."/>
            <person name="Cuomo C."/>
            <person name="Shea T."/>
            <person name="Young S.K."/>
            <person name="Zeng Q."/>
            <person name="Koehrsen M."/>
            <person name="Haas B."/>
            <person name="Borodovsky M."/>
            <person name="Guigo R."/>
            <person name="Alvarado L."/>
            <person name="Berlin A."/>
            <person name="Bochicchio J."/>
            <person name="Borenstein D."/>
            <person name="Chapman S."/>
            <person name="Chen Z."/>
            <person name="Freedman E."/>
            <person name="Gellesch M."/>
            <person name="Goldberg J."/>
            <person name="Griggs A."/>
            <person name="Gujja S."/>
            <person name="Heilman E."/>
            <person name="Heiman D."/>
            <person name="Hepburn T."/>
            <person name="Howarth C."/>
            <person name="Jen D."/>
            <person name="Larson L."/>
            <person name="Mehta T."/>
            <person name="Park D."/>
            <person name="Pearson M."/>
            <person name="Roberts A."/>
            <person name="Saif S."/>
            <person name="Shenoy N."/>
            <person name="Sisk P."/>
            <person name="Stolte C."/>
            <person name="Sykes S."/>
            <person name="Thomson T."/>
            <person name="Walk T."/>
            <person name="White J."/>
            <person name="Yandava C."/>
            <person name="Burger G."/>
            <person name="Gray M.W."/>
            <person name="Holland P.W.H."/>
            <person name="King N."/>
            <person name="Lang F.B.F."/>
            <person name="Roger A.J."/>
            <person name="Ruiz-Trillo I."/>
            <person name="Lander E."/>
            <person name="Nusbaum C."/>
        </authorList>
    </citation>
    <scope>NUCLEOTIDE SEQUENCE [LARGE SCALE GENOMIC DNA]</scope>
    <source>
        <strain evidence="14 15">ATCC 50062</strain>
    </source>
</reference>
<dbReference type="InterPro" id="IPR013785">
    <property type="entry name" value="Aldolase_TIM"/>
</dbReference>
<dbReference type="AlphaFoldDB" id="A0A0L0D6M7"/>
<keyword evidence="4" id="KW-0597">Phosphoprotein</keyword>
<organism evidence="14 15">
    <name type="scientific">Thecamonas trahens ATCC 50062</name>
    <dbReference type="NCBI Taxonomy" id="461836"/>
    <lineage>
        <taxon>Eukaryota</taxon>
        <taxon>Apusozoa</taxon>
        <taxon>Apusomonadida</taxon>
        <taxon>Apusomonadidae</taxon>
        <taxon>Thecamonas</taxon>
    </lineage>
</organism>
<comment type="similarity">
    <text evidence="2 10">Belongs to the NAPRTase family.</text>
</comment>
<dbReference type="eggNOG" id="KOG2511">
    <property type="taxonomic scope" value="Eukaryota"/>
</dbReference>
<dbReference type="InterPro" id="IPR040727">
    <property type="entry name" value="NAPRTase_N"/>
</dbReference>
<dbReference type="Gene3D" id="3.20.20.70">
    <property type="entry name" value="Aldolase class I"/>
    <property type="match status" value="1"/>
</dbReference>
<dbReference type="Proteomes" id="UP000054408">
    <property type="component" value="Unassembled WGS sequence"/>
</dbReference>
<dbReference type="EMBL" id="GL349449">
    <property type="protein sequence ID" value="KNC48032.1"/>
    <property type="molecule type" value="Genomic_DNA"/>
</dbReference>
<dbReference type="Pfam" id="PF17956">
    <property type="entry name" value="NAPRTase_C"/>
    <property type="match status" value="1"/>
</dbReference>
<keyword evidence="15" id="KW-1185">Reference proteome</keyword>
<dbReference type="GO" id="GO:0034355">
    <property type="term" value="P:NAD+ biosynthetic process via the salvage pathway"/>
    <property type="evidence" value="ECO:0007669"/>
    <property type="project" value="TreeGrafter"/>
</dbReference>
<protein>
    <recommendedName>
        <fullName evidence="3 10">Nicotinate phosphoribosyltransferase</fullName>
        <ecNumber evidence="3 10">6.3.4.21</ecNumber>
    </recommendedName>
</protein>
<keyword evidence="6 10" id="KW-0662">Pyridine nucleotide biosynthesis</keyword>
<proteinExistence type="inferred from homology"/>
<dbReference type="InterPro" id="IPR007229">
    <property type="entry name" value="Nic_PRibTrfase-Fam"/>
</dbReference>
<dbReference type="OMA" id="VYFPGSP"/>
<evidence type="ECO:0000256" key="8">
    <source>
        <dbReference type="ARBA" id="ARBA00023426"/>
    </source>
</evidence>
<evidence type="ECO:0000259" key="12">
    <source>
        <dbReference type="Pfam" id="PF17767"/>
    </source>
</evidence>
<evidence type="ECO:0000256" key="1">
    <source>
        <dbReference type="ARBA" id="ARBA00004952"/>
    </source>
</evidence>
<feature type="domain" description="Nicotinate phosphoribosyltransferase N-terminal" evidence="12">
    <location>
        <begin position="19"/>
        <end position="145"/>
    </location>
</feature>
<sequence>MAGHTPTLPAPFSNAVSPLLNDLYQVTMAYAYFKGGRHEEHAVFDLFFRKHPFKGEFTIFAGLEECLRLVDHFGFTADDIEYIRETLPGVSEPFLEWLAGLSTAGVTVKAIAEGSVVFPRLPLLRISGPLGVCQLLETTLLNLVNYASLMATNAARFVQAAGPDARLLEFGLRRAQGPDGGMSASKYSYMGGFHGTSNVAAGKAFGIPIRGTHAHSFVCSFVSLDDVPDPTVTSADGSRSVNLATEAAGCLTELGFDAETTNAGEFAAFVAYAVAFPDTFLALVDTYSTLDSGVPNFMAVALALARLGYQPRGIRLDSGDLAALSIAARNMFAAAASQLASDPAAALAFRNLNIVASDSINEAFLHTIAESGHSIDTFGIGTNLVTCQAQPALGCVFKLVQIGDAPRIKLSQNIAKVTVPGAKLAYRLHGHDEFPILDVMVLESEEPPRAGEPFLCRHPLNEGERVRVKPRSVEPLLTTLYSDSSVVGELPSLESVRSHCLVQQGVFKPQTQVKHPSPYRVYLSDALYTLLHDLWLRETAVPELS</sequence>
<evidence type="ECO:0000313" key="15">
    <source>
        <dbReference type="Proteomes" id="UP000054408"/>
    </source>
</evidence>
<dbReference type="Pfam" id="PF04095">
    <property type="entry name" value="NAPRTase"/>
    <property type="match status" value="1"/>
</dbReference>
<evidence type="ECO:0000256" key="9">
    <source>
        <dbReference type="ARBA" id="ARBA00048668"/>
    </source>
</evidence>
<comment type="pathway">
    <text evidence="1 10">Cofactor biosynthesis; NAD(+) biosynthesis; nicotinate D-ribonucleotide from nicotinate: step 1/1.</text>
</comment>
<evidence type="ECO:0000256" key="2">
    <source>
        <dbReference type="ARBA" id="ARBA00010897"/>
    </source>
</evidence>
<name>A0A0L0D6M7_THETB</name>
<dbReference type="GeneID" id="25563817"/>
<dbReference type="InterPro" id="IPR041619">
    <property type="entry name" value="NAPRTase_C"/>
</dbReference>
<comment type="catalytic activity">
    <reaction evidence="9 10">
        <text>5-phospho-alpha-D-ribose 1-diphosphate + nicotinate + ATP + H2O = nicotinate beta-D-ribonucleotide + ADP + phosphate + diphosphate</text>
        <dbReference type="Rhea" id="RHEA:36163"/>
        <dbReference type="ChEBI" id="CHEBI:15377"/>
        <dbReference type="ChEBI" id="CHEBI:30616"/>
        <dbReference type="ChEBI" id="CHEBI:32544"/>
        <dbReference type="ChEBI" id="CHEBI:33019"/>
        <dbReference type="ChEBI" id="CHEBI:43474"/>
        <dbReference type="ChEBI" id="CHEBI:57502"/>
        <dbReference type="ChEBI" id="CHEBI:58017"/>
        <dbReference type="ChEBI" id="CHEBI:456216"/>
        <dbReference type="EC" id="6.3.4.21"/>
    </reaction>
</comment>
<evidence type="ECO:0000313" key="14">
    <source>
        <dbReference type="EMBL" id="KNC48032.1"/>
    </source>
</evidence>
<evidence type="ECO:0000256" key="10">
    <source>
        <dbReference type="RuleBase" id="RU365100"/>
    </source>
</evidence>
<dbReference type="PIRSF" id="PIRSF000484">
    <property type="entry name" value="NAPRT"/>
    <property type="match status" value="1"/>
</dbReference>
<dbReference type="STRING" id="461836.A0A0L0D6M7"/>
<comment type="PTM">
    <text evidence="10">Transiently phosphorylated on a His residue during the reaction cycle. Phosphorylation strongly increases the affinity for substrates and increases the rate of nicotinate D-ribonucleotide production. Dephosphorylation regenerates the low-affinity form of the enzyme, leading to product release.</text>
</comment>
<dbReference type="NCBIfam" id="TIGR01513">
    <property type="entry name" value="NAPRTase_put"/>
    <property type="match status" value="1"/>
</dbReference>
<keyword evidence="5 10" id="KW-0436">Ligase</keyword>
<gene>
    <name evidence="14" type="ORF">AMSG_04265</name>
</gene>
<feature type="domain" description="Nicotinate phosphoribosyltransferase C-terminal" evidence="13">
    <location>
        <begin position="423"/>
        <end position="530"/>
    </location>
</feature>
<dbReference type="GO" id="GO:0016757">
    <property type="term" value="F:glycosyltransferase activity"/>
    <property type="evidence" value="ECO:0007669"/>
    <property type="project" value="UniProtKB-KW"/>
</dbReference>
<evidence type="ECO:0000256" key="4">
    <source>
        <dbReference type="ARBA" id="ARBA00022553"/>
    </source>
</evidence>
<dbReference type="InterPro" id="IPR006405">
    <property type="entry name" value="Nic_PRibTrfase_pncB"/>
</dbReference>
<evidence type="ECO:0000256" key="3">
    <source>
        <dbReference type="ARBA" id="ARBA00013236"/>
    </source>
</evidence>
<dbReference type="OrthoDB" id="193380at2759"/>
<dbReference type="PANTHER" id="PTHR11098">
    <property type="entry name" value="NICOTINATE PHOSPHORIBOSYLTRANSFERASE"/>
    <property type="match status" value="1"/>
</dbReference>
<keyword evidence="14" id="KW-0328">Glycosyltransferase</keyword>
<evidence type="ECO:0000256" key="6">
    <source>
        <dbReference type="ARBA" id="ARBA00022642"/>
    </source>
</evidence>
<dbReference type="Pfam" id="PF17767">
    <property type="entry name" value="NAPRTase_N"/>
    <property type="match status" value="1"/>
</dbReference>
<feature type="domain" description="Nicotinate/nicotinamide phosphoribosyltransferase" evidence="11">
    <location>
        <begin position="167"/>
        <end position="402"/>
    </location>
</feature>
<dbReference type="SUPFAM" id="SSF54675">
    <property type="entry name" value="Nicotinate/Quinolinate PRTase N-terminal domain-like"/>
    <property type="match status" value="1"/>
</dbReference>
<dbReference type="EC" id="6.3.4.21" evidence="3 10"/>
<dbReference type="CDD" id="cd01570">
    <property type="entry name" value="NAPRTase_A"/>
    <property type="match status" value="1"/>
</dbReference>
<evidence type="ECO:0000256" key="5">
    <source>
        <dbReference type="ARBA" id="ARBA00022598"/>
    </source>
</evidence>